<dbReference type="Proteomes" id="UP000547674">
    <property type="component" value="Unassembled WGS sequence"/>
</dbReference>
<protein>
    <submittedName>
        <fullName evidence="1">Uncharacterized protein</fullName>
    </submittedName>
</protein>
<reference evidence="1 2" key="1">
    <citation type="submission" date="2020-03" db="EMBL/GenBank/DDBJ databases">
        <title>Metabolic flexibility allows generalist bacteria to become dominant in a frequently disturbed ecosystem.</title>
        <authorList>
            <person name="Chen Y.-J."/>
            <person name="Leung P.M."/>
            <person name="Bay S.K."/>
            <person name="Hugenholtz P."/>
            <person name="Kessler A.J."/>
            <person name="Shelley G."/>
            <person name="Waite D.W."/>
            <person name="Cook P.L."/>
            <person name="Greening C."/>
        </authorList>
    </citation>
    <scope>NUCLEOTIDE SEQUENCE [LARGE SCALE GENOMIC DNA]</scope>
    <source>
        <strain evidence="1">SS_bin_28</strain>
    </source>
</reference>
<sequence length="212" mass="24305">MLEALGVLGQEDFENLFALALPPVALETGMLPEHQKLYDALEEGRCQVRDTINWFGPGSKRALSLIASWFPTTPWAKQLMESNTLALDLERLLSKAGEPEAIQDLLNDDAVRHMDPQVKAEVFRKVLEVQFQNWSESPEDSGFLEKFLEHLAWAGESPFRFESHHMVNLYELVREIHLSRMSAMALRGNEKAEHWVEKFHSLGDYLGLQRMN</sequence>
<gene>
    <name evidence="1" type="ORF">HKN21_17505</name>
</gene>
<evidence type="ECO:0000313" key="2">
    <source>
        <dbReference type="Proteomes" id="UP000547674"/>
    </source>
</evidence>
<name>A0A7Y2ECG8_UNCEI</name>
<proteinExistence type="predicted"/>
<organism evidence="1 2">
    <name type="scientific">Eiseniibacteriota bacterium</name>
    <dbReference type="NCBI Taxonomy" id="2212470"/>
    <lineage>
        <taxon>Bacteria</taxon>
        <taxon>Candidatus Eiseniibacteriota</taxon>
    </lineage>
</organism>
<accession>A0A7Y2ECG8</accession>
<dbReference type="EMBL" id="JABDJR010000701">
    <property type="protein sequence ID" value="NNF08562.1"/>
    <property type="molecule type" value="Genomic_DNA"/>
</dbReference>
<evidence type="ECO:0000313" key="1">
    <source>
        <dbReference type="EMBL" id="NNF08562.1"/>
    </source>
</evidence>
<comment type="caution">
    <text evidence="1">The sequence shown here is derived from an EMBL/GenBank/DDBJ whole genome shotgun (WGS) entry which is preliminary data.</text>
</comment>
<dbReference type="AlphaFoldDB" id="A0A7Y2ECG8"/>